<comment type="cofactor">
    <cofactor evidence="6">
        <name>Fe(2+)</name>
        <dbReference type="ChEBI" id="CHEBI:29033"/>
    </cofactor>
    <text evidence="6">Binds 1 Fe(2+) ion.</text>
</comment>
<keyword evidence="2 6" id="KW-0479">Metal-binding</keyword>
<dbReference type="NCBIfam" id="NF001159">
    <property type="entry name" value="PRK00150.1-3"/>
    <property type="match status" value="1"/>
</dbReference>
<comment type="caution">
    <text evidence="7">The sequence shown here is derived from an EMBL/GenBank/DDBJ whole genome shotgun (WGS) entry which is preliminary data.</text>
</comment>
<dbReference type="CDD" id="cd00487">
    <property type="entry name" value="Pep_deformylase"/>
    <property type="match status" value="1"/>
</dbReference>
<comment type="catalytic activity">
    <reaction evidence="6">
        <text>N-terminal N-formyl-L-methionyl-[peptide] + H2O = N-terminal L-methionyl-[peptide] + formate</text>
        <dbReference type="Rhea" id="RHEA:24420"/>
        <dbReference type="Rhea" id="RHEA-COMP:10639"/>
        <dbReference type="Rhea" id="RHEA-COMP:10640"/>
        <dbReference type="ChEBI" id="CHEBI:15377"/>
        <dbReference type="ChEBI" id="CHEBI:15740"/>
        <dbReference type="ChEBI" id="CHEBI:49298"/>
        <dbReference type="ChEBI" id="CHEBI:64731"/>
        <dbReference type="EC" id="3.5.1.88"/>
    </reaction>
</comment>
<protein>
    <recommendedName>
        <fullName evidence="6">Peptide deformylase</fullName>
        <shortName evidence="6">PDF</shortName>
        <ecNumber evidence="6">3.5.1.88</ecNumber>
    </recommendedName>
    <alternativeName>
        <fullName evidence="6">Polypeptide deformylase</fullName>
    </alternativeName>
</protein>
<dbReference type="Pfam" id="PF01327">
    <property type="entry name" value="Pep_deformylase"/>
    <property type="match status" value="1"/>
</dbReference>
<dbReference type="Gene3D" id="3.90.45.10">
    <property type="entry name" value="Peptide deformylase"/>
    <property type="match status" value="1"/>
</dbReference>
<dbReference type="InterPro" id="IPR023635">
    <property type="entry name" value="Peptide_deformylase"/>
</dbReference>
<dbReference type="SUPFAM" id="SSF56420">
    <property type="entry name" value="Peptide deformylase"/>
    <property type="match status" value="1"/>
</dbReference>
<keyword evidence="5 6" id="KW-0408">Iron</keyword>
<evidence type="ECO:0000256" key="2">
    <source>
        <dbReference type="ARBA" id="ARBA00022723"/>
    </source>
</evidence>
<dbReference type="PIRSF" id="PIRSF004749">
    <property type="entry name" value="Pep_def"/>
    <property type="match status" value="1"/>
</dbReference>
<evidence type="ECO:0000256" key="1">
    <source>
        <dbReference type="ARBA" id="ARBA00010759"/>
    </source>
</evidence>
<reference evidence="7" key="1">
    <citation type="submission" date="2017-08" db="EMBL/GenBank/DDBJ databases">
        <authorList>
            <person name="Imhoff J.F."/>
            <person name="Rahn T."/>
            <person name="Kuenzel S."/>
            <person name="Neulinger S.C."/>
        </authorList>
    </citation>
    <scope>NUCLEOTIDE SEQUENCE</scope>
    <source>
        <strain evidence="7">DSM 9154</strain>
    </source>
</reference>
<feature type="binding site" evidence="6">
    <location>
        <position position="155"/>
    </location>
    <ligand>
        <name>Fe cation</name>
        <dbReference type="ChEBI" id="CHEBI:24875"/>
    </ligand>
</feature>
<sequence length="193" mass="21162">MAVLEIARMGQPVLRRPADPVSLPLDAAMRQFLDDMAETMVAARGTGLAAPQVFQSVRAIVFKVDAERQRHSVAQLDDLPEPATAGEGVALTYLLNPELEPIGEAVDEGYEACLSIPGLIGRVPRWRHIRYRGLDPEGGRVERVASGFHARLVQHEVDHLDGILYPERMRDLATLAFADEIATSRETVDADDG</sequence>
<dbReference type="GO" id="GO:0042586">
    <property type="term" value="F:peptide deformylase activity"/>
    <property type="evidence" value="ECO:0007669"/>
    <property type="project" value="UniProtKB-UniRule"/>
</dbReference>
<evidence type="ECO:0000256" key="4">
    <source>
        <dbReference type="ARBA" id="ARBA00022917"/>
    </source>
</evidence>
<dbReference type="GO" id="GO:0006412">
    <property type="term" value="P:translation"/>
    <property type="evidence" value="ECO:0007669"/>
    <property type="project" value="UniProtKB-UniRule"/>
</dbReference>
<dbReference type="FunFam" id="3.90.45.10:FF:000003">
    <property type="entry name" value="Peptide deformylase"/>
    <property type="match status" value="1"/>
</dbReference>
<organism evidence="7 8">
    <name type="scientific">Rhodovibrio salinarum</name>
    <dbReference type="NCBI Taxonomy" id="1087"/>
    <lineage>
        <taxon>Bacteria</taxon>
        <taxon>Pseudomonadati</taxon>
        <taxon>Pseudomonadota</taxon>
        <taxon>Alphaproteobacteria</taxon>
        <taxon>Rhodospirillales</taxon>
        <taxon>Rhodovibrionaceae</taxon>
        <taxon>Rhodovibrio</taxon>
    </lineage>
</organism>
<dbReference type="GO" id="GO:0046872">
    <property type="term" value="F:metal ion binding"/>
    <property type="evidence" value="ECO:0007669"/>
    <property type="project" value="UniProtKB-KW"/>
</dbReference>
<feature type="binding site" evidence="6">
    <location>
        <position position="159"/>
    </location>
    <ligand>
        <name>Fe cation</name>
        <dbReference type="ChEBI" id="CHEBI:24875"/>
    </ligand>
</feature>
<name>A0A934QI56_9PROT</name>
<accession>A0A934QI56</accession>
<keyword evidence="8" id="KW-1185">Reference proteome</keyword>
<dbReference type="EMBL" id="NRRE01000023">
    <property type="protein sequence ID" value="MBK1697431.1"/>
    <property type="molecule type" value="Genomic_DNA"/>
</dbReference>
<dbReference type="Proteomes" id="UP000778970">
    <property type="component" value="Unassembled WGS sequence"/>
</dbReference>
<dbReference type="RefSeq" id="WP_037255774.1">
    <property type="nucleotide sequence ID" value="NZ_NRRE01000023.1"/>
</dbReference>
<gene>
    <name evidence="6" type="primary">def</name>
    <name evidence="7" type="ORF">CKO21_09235</name>
</gene>
<dbReference type="EC" id="3.5.1.88" evidence="6"/>
<comment type="similarity">
    <text evidence="1 6">Belongs to the polypeptide deformylase family.</text>
</comment>
<evidence type="ECO:0000256" key="6">
    <source>
        <dbReference type="HAMAP-Rule" id="MF_00163"/>
    </source>
</evidence>
<reference evidence="7" key="2">
    <citation type="journal article" date="2020" name="Microorganisms">
        <title>Osmotic Adaptation and Compatible Solute Biosynthesis of Phototrophic Bacteria as Revealed from Genome Analyses.</title>
        <authorList>
            <person name="Imhoff J.F."/>
            <person name="Rahn T."/>
            <person name="Kunzel S."/>
            <person name="Keller A."/>
            <person name="Neulinger S.C."/>
        </authorList>
    </citation>
    <scope>NUCLEOTIDE SEQUENCE</scope>
    <source>
        <strain evidence="7">DSM 9154</strain>
    </source>
</reference>
<dbReference type="PANTHER" id="PTHR10458:SF20">
    <property type="entry name" value="PEPTIDE DEFORMYLASE 1"/>
    <property type="match status" value="1"/>
</dbReference>
<evidence type="ECO:0000256" key="3">
    <source>
        <dbReference type="ARBA" id="ARBA00022801"/>
    </source>
</evidence>
<keyword evidence="4 6" id="KW-0648">Protein biosynthesis</keyword>
<dbReference type="PANTHER" id="PTHR10458">
    <property type="entry name" value="PEPTIDE DEFORMYLASE"/>
    <property type="match status" value="1"/>
</dbReference>
<dbReference type="AlphaFoldDB" id="A0A934QI56"/>
<keyword evidence="3 6" id="KW-0378">Hydrolase</keyword>
<evidence type="ECO:0000256" key="5">
    <source>
        <dbReference type="ARBA" id="ARBA00023004"/>
    </source>
</evidence>
<feature type="active site" evidence="6">
    <location>
        <position position="156"/>
    </location>
</feature>
<dbReference type="InterPro" id="IPR036821">
    <property type="entry name" value="Peptide_deformylase_sf"/>
</dbReference>
<dbReference type="HAMAP" id="MF_00163">
    <property type="entry name" value="Pep_deformylase"/>
    <property type="match status" value="1"/>
</dbReference>
<evidence type="ECO:0000313" key="8">
    <source>
        <dbReference type="Proteomes" id="UP000778970"/>
    </source>
</evidence>
<dbReference type="PRINTS" id="PR01576">
    <property type="entry name" value="PDEFORMYLASE"/>
</dbReference>
<comment type="function">
    <text evidence="6">Removes the formyl group from the N-terminal Met of newly synthesized proteins. Requires at least a dipeptide for an efficient rate of reaction. N-terminal L-methionine is a prerequisite for activity but the enzyme has broad specificity at other positions.</text>
</comment>
<evidence type="ECO:0000313" key="7">
    <source>
        <dbReference type="EMBL" id="MBK1697431.1"/>
    </source>
</evidence>
<proteinExistence type="inferred from homology"/>
<feature type="binding site" evidence="6">
    <location>
        <position position="113"/>
    </location>
    <ligand>
        <name>Fe cation</name>
        <dbReference type="ChEBI" id="CHEBI:24875"/>
    </ligand>
</feature>